<reference evidence="1" key="1">
    <citation type="journal article" date="2015" name="Nature">
        <title>Complex archaea that bridge the gap between prokaryotes and eukaryotes.</title>
        <authorList>
            <person name="Spang A."/>
            <person name="Saw J.H."/>
            <person name="Jorgensen S.L."/>
            <person name="Zaremba-Niedzwiedzka K."/>
            <person name="Martijn J."/>
            <person name="Lind A.E."/>
            <person name="van Eijk R."/>
            <person name="Schleper C."/>
            <person name="Guy L."/>
            <person name="Ettema T.J."/>
        </authorList>
    </citation>
    <scope>NUCLEOTIDE SEQUENCE</scope>
</reference>
<protein>
    <submittedName>
        <fullName evidence="1">Uncharacterized protein</fullName>
    </submittedName>
</protein>
<name>A0A0F9NCJ1_9ZZZZ</name>
<dbReference type="AlphaFoldDB" id="A0A0F9NCJ1"/>
<comment type="caution">
    <text evidence="1">The sequence shown here is derived from an EMBL/GenBank/DDBJ whole genome shotgun (WGS) entry which is preliminary data.</text>
</comment>
<organism evidence="1">
    <name type="scientific">marine sediment metagenome</name>
    <dbReference type="NCBI Taxonomy" id="412755"/>
    <lineage>
        <taxon>unclassified sequences</taxon>
        <taxon>metagenomes</taxon>
        <taxon>ecological metagenomes</taxon>
    </lineage>
</organism>
<gene>
    <name evidence="1" type="ORF">LCGC14_1353330</name>
</gene>
<evidence type="ECO:0000313" key="1">
    <source>
        <dbReference type="EMBL" id="KKM79107.1"/>
    </source>
</evidence>
<accession>A0A0F9NCJ1</accession>
<dbReference type="EMBL" id="LAZR01008384">
    <property type="protein sequence ID" value="KKM79107.1"/>
    <property type="molecule type" value="Genomic_DNA"/>
</dbReference>
<sequence length="75" mass="8137">MIKISDIDAGKVCRLGQGKGCCAYLVMGKGVFECIRKEADTVKNLHGITLSDQILAGTMTAKGKGDWESCLWKDE</sequence>
<proteinExistence type="predicted"/>